<dbReference type="Pfam" id="PF11901">
    <property type="entry name" value="DM9"/>
    <property type="match status" value="1"/>
</dbReference>
<comment type="caution">
    <text evidence="2">The sequence shown here is derived from an EMBL/GenBank/DDBJ whole genome shotgun (WGS) entry which is preliminary data.</text>
</comment>
<organism evidence="2 3">
    <name type="scientific">Anaeromyces robustus</name>
    <dbReference type="NCBI Taxonomy" id="1754192"/>
    <lineage>
        <taxon>Eukaryota</taxon>
        <taxon>Fungi</taxon>
        <taxon>Fungi incertae sedis</taxon>
        <taxon>Chytridiomycota</taxon>
        <taxon>Chytridiomycota incertae sedis</taxon>
        <taxon>Neocallimastigomycetes</taxon>
        <taxon>Neocallimastigales</taxon>
        <taxon>Neocallimastigaceae</taxon>
        <taxon>Anaeromyces</taxon>
    </lineage>
</organism>
<sequence length="263" mass="29383">MFNQGFGGPRPGFGGPGPRPGFGGPGPQGFQQPQANDDDEYEYVTDDEGDFLEDENGNILTPQEAEQRGLVTKSDGTVDRGIGKNLLIGGAVLGGLWIMNKQLKKKKRVKKANPDNVPYKWVKYTGNPNIKDIVKFTNNLQKTFIIARGEYKNKGLHPGYADAKNGKLFTSYGGEEVILKEYEVLTCPQGRLQWQKCTNPQNIKEANTVVGGYEEDGTPLYVAKCRRDQTEYFGKTSKKAYCAYYGLDGKEFRINDFEVLVWK</sequence>
<reference evidence="2 3" key="2">
    <citation type="submission" date="2016-08" db="EMBL/GenBank/DDBJ databases">
        <title>Pervasive Adenine N6-methylation of Active Genes in Fungi.</title>
        <authorList>
            <consortium name="DOE Joint Genome Institute"/>
            <person name="Mondo S.J."/>
            <person name="Dannebaum R.O."/>
            <person name="Kuo R.C."/>
            <person name="Labutti K."/>
            <person name="Haridas S."/>
            <person name="Kuo A."/>
            <person name="Salamov A."/>
            <person name="Ahrendt S.R."/>
            <person name="Lipzen A."/>
            <person name="Sullivan W."/>
            <person name="Andreopoulos W.B."/>
            <person name="Clum A."/>
            <person name="Lindquist E."/>
            <person name="Daum C."/>
            <person name="Ramamoorthy G.K."/>
            <person name="Gryganskyi A."/>
            <person name="Culley D."/>
            <person name="Magnuson J.K."/>
            <person name="James T.Y."/>
            <person name="O'Malley M.A."/>
            <person name="Stajich J.E."/>
            <person name="Spatafora J.W."/>
            <person name="Visel A."/>
            <person name="Grigoriev I.V."/>
        </authorList>
    </citation>
    <scope>NUCLEOTIDE SEQUENCE [LARGE SCALE GENOMIC DNA]</scope>
    <source>
        <strain evidence="2 3">S4</strain>
    </source>
</reference>
<proteinExistence type="predicted"/>
<dbReference type="InterPro" id="IPR006616">
    <property type="entry name" value="DM9_repeat"/>
</dbReference>
<dbReference type="EMBL" id="MCFG01000024">
    <property type="protein sequence ID" value="ORX86233.1"/>
    <property type="molecule type" value="Genomic_DNA"/>
</dbReference>
<name>A0A1Y1XKK9_9FUNG</name>
<protein>
    <submittedName>
        <fullName evidence="2">Uncharacterized protein</fullName>
    </submittedName>
</protein>
<feature type="region of interest" description="Disordered" evidence="1">
    <location>
        <begin position="1"/>
        <end position="44"/>
    </location>
</feature>
<dbReference type="STRING" id="1754192.A0A1Y1XKK9"/>
<accession>A0A1Y1XKK9</accession>
<dbReference type="AlphaFoldDB" id="A0A1Y1XKK9"/>
<evidence type="ECO:0000313" key="2">
    <source>
        <dbReference type="EMBL" id="ORX86233.1"/>
    </source>
</evidence>
<dbReference type="Proteomes" id="UP000193944">
    <property type="component" value="Unassembled WGS sequence"/>
</dbReference>
<gene>
    <name evidence="2" type="ORF">BCR32DRAFT_58430</name>
</gene>
<evidence type="ECO:0000256" key="1">
    <source>
        <dbReference type="SAM" id="MobiDB-lite"/>
    </source>
</evidence>
<reference evidence="2 3" key="1">
    <citation type="submission" date="2016-08" db="EMBL/GenBank/DDBJ databases">
        <title>A Parts List for Fungal Cellulosomes Revealed by Comparative Genomics.</title>
        <authorList>
            <consortium name="DOE Joint Genome Institute"/>
            <person name="Haitjema C.H."/>
            <person name="Gilmore S.P."/>
            <person name="Henske J.K."/>
            <person name="Solomon K.V."/>
            <person name="De Groot R."/>
            <person name="Kuo A."/>
            <person name="Mondo S.J."/>
            <person name="Salamov A.A."/>
            <person name="Labutti K."/>
            <person name="Zhao Z."/>
            <person name="Chiniquy J."/>
            <person name="Barry K."/>
            <person name="Brewer H.M."/>
            <person name="Purvine S.O."/>
            <person name="Wright A.T."/>
            <person name="Boxma B."/>
            <person name="Van Alen T."/>
            <person name="Hackstein J.H."/>
            <person name="Baker S.E."/>
            <person name="Grigoriev I.V."/>
            <person name="O'Malley M.A."/>
        </authorList>
    </citation>
    <scope>NUCLEOTIDE SEQUENCE [LARGE SCALE GENOMIC DNA]</scope>
    <source>
        <strain evidence="2 3">S4</strain>
    </source>
</reference>
<dbReference type="PANTHER" id="PTHR31649:SF1">
    <property type="entry name" value="FARNESOIC ACID O-METHYL TRANSFERASE DOMAIN-CONTAINING PROTEIN"/>
    <property type="match status" value="1"/>
</dbReference>
<keyword evidence="3" id="KW-1185">Reference proteome</keyword>
<feature type="compositionally biased region" description="Gly residues" evidence="1">
    <location>
        <begin position="1"/>
        <end position="27"/>
    </location>
</feature>
<dbReference type="PANTHER" id="PTHR31649">
    <property type="entry name" value="AGAP009604-PA"/>
    <property type="match status" value="1"/>
</dbReference>
<evidence type="ECO:0000313" key="3">
    <source>
        <dbReference type="Proteomes" id="UP000193944"/>
    </source>
</evidence>
<dbReference type="SMART" id="SM00696">
    <property type="entry name" value="DM9"/>
    <property type="match status" value="1"/>
</dbReference>
<dbReference type="OrthoDB" id="2148895at2759"/>